<feature type="compositionally biased region" description="Basic and acidic residues" evidence="1">
    <location>
        <begin position="1"/>
        <end position="29"/>
    </location>
</feature>
<name>A0A6A3PBH8_9STRA</name>
<dbReference type="SUPFAM" id="SSF56672">
    <property type="entry name" value="DNA/RNA polymerases"/>
    <property type="match status" value="1"/>
</dbReference>
<sequence length="381" mass="42826">MVYKQKPDKGSDRNPPVKDVKSHQEREQRSGSSYEKPRANASLSVTKDQRPARCLHNGDAHWRRDCPTTSEDDRRRSLEKVRSQREGARLWTKTVRNHRRRSPTGEVPVNGMMTAPYCSDSGSDRSVIPKNLVDKLIELGSEVKLTLLPGPIVVTVAGGGHVEWAHEVVVDLQLQSAWALCMSQVSHVWSCVVTTAHSSLKWPQQTHMMAWLEIMLAAVLREGFDPSRYEELRQLVVEYRGIFALDIGIDPPARLVPLVVTLKADADPFRAKPHNYAPVQLVGMVKLGCKEFRMTIDNRPVNKQTADTAPNMDTIGHAVEGVYGFSIFDLPKGFFQYPLDEVSQELMNFISKNNVFSPTRVPQGAMDSSVHSQNQMEKLFA</sequence>
<reference evidence="2 3" key="1">
    <citation type="submission" date="2018-09" db="EMBL/GenBank/DDBJ databases">
        <title>Genomic investigation of the strawberry pathogen Phytophthora fragariae indicates pathogenicity is determined by transcriptional variation in three key races.</title>
        <authorList>
            <person name="Adams T.M."/>
            <person name="Armitage A.D."/>
            <person name="Sobczyk M.K."/>
            <person name="Bates H.J."/>
            <person name="Dunwell J.M."/>
            <person name="Nellist C.F."/>
            <person name="Harrison R.J."/>
        </authorList>
    </citation>
    <scope>NUCLEOTIDE SEQUENCE [LARGE SCALE GENOMIC DNA]</scope>
    <source>
        <strain evidence="2 3">SCRP249</strain>
    </source>
</reference>
<dbReference type="EMBL" id="QXFV01000097">
    <property type="protein sequence ID" value="KAE9050046.1"/>
    <property type="molecule type" value="Genomic_DNA"/>
</dbReference>
<dbReference type="PANTHER" id="PTHR33064">
    <property type="entry name" value="POL PROTEIN"/>
    <property type="match status" value="1"/>
</dbReference>
<evidence type="ECO:0008006" key="4">
    <source>
        <dbReference type="Google" id="ProtNLM"/>
    </source>
</evidence>
<gene>
    <name evidence="2" type="ORF">PR001_g2750</name>
</gene>
<comment type="caution">
    <text evidence="2">The sequence shown here is derived from an EMBL/GenBank/DDBJ whole genome shotgun (WGS) entry which is preliminary data.</text>
</comment>
<dbReference type="PANTHER" id="PTHR33064:SF37">
    <property type="entry name" value="RIBONUCLEASE H"/>
    <property type="match status" value="1"/>
</dbReference>
<dbReference type="AlphaFoldDB" id="A0A6A3PBH8"/>
<dbReference type="Gene3D" id="3.10.10.10">
    <property type="entry name" value="HIV Type 1 Reverse Transcriptase, subunit A, domain 1"/>
    <property type="match status" value="1"/>
</dbReference>
<feature type="region of interest" description="Disordered" evidence="1">
    <location>
        <begin position="1"/>
        <end position="86"/>
    </location>
</feature>
<evidence type="ECO:0000313" key="2">
    <source>
        <dbReference type="EMBL" id="KAE9050046.1"/>
    </source>
</evidence>
<dbReference type="Gene3D" id="3.30.70.270">
    <property type="match status" value="1"/>
</dbReference>
<dbReference type="InterPro" id="IPR043128">
    <property type="entry name" value="Rev_trsase/Diguanyl_cyclase"/>
</dbReference>
<evidence type="ECO:0000313" key="3">
    <source>
        <dbReference type="Proteomes" id="UP000429607"/>
    </source>
</evidence>
<dbReference type="InterPro" id="IPR051320">
    <property type="entry name" value="Viral_Replic_Matur_Polypro"/>
</dbReference>
<proteinExistence type="predicted"/>
<feature type="compositionally biased region" description="Basic and acidic residues" evidence="1">
    <location>
        <begin position="47"/>
        <end position="86"/>
    </location>
</feature>
<dbReference type="Proteomes" id="UP000429607">
    <property type="component" value="Unassembled WGS sequence"/>
</dbReference>
<evidence type="ECO:0000256" key="1">
    <source>
        <dbReference type="SAM" id="MobiDB-lite"/>
    </source>
</evidence>
<dbReference type="InterPro" id="IPR043502">
    <property type="entry name" value="DNA/RNA_pol_sf"/>
</dbReference>
<protein>
    <recommendedName>
        <fullName evidence="4">Reverse transcriptase domain-containing protein</fullName>
    </recommendedName>
</protein>
<organism evidence="2 3">
    <name type="scientific">Phytophthora rubi</name>
    <dbReference type="NCBI Taxonomy" id="129364"/>
    <lineage>
        <taxon>Eukaryota</taxon>
        <taxon>Sar</taxon>
        <taxon>Stramenopiles</taxon>
        <taxon>Oomycota</taxon>
        <taxon>Peronosporomycetes</taxon>
        <taxon>Peronosporales</taxon>
        <taxon>Peronosporaceae</taxon>
        <taxon>Phytophthora</taxon>
    </lineage>
</organism>
<accession>A0A6A3PBH8</accession>